<dbReference type="EMBL" id="JBEAFC010000007">
    <property type="protein sequence ID" value="KAL1548224.1"/>
    <property type="molecule type" value="Genomic_DNA"/>
</dbReference>
<organism evidence="3 4">
    <name type="scientific">Salvia divinorum</name>
    <name type="common">Maria pastora</name>
    <name type="synonym">Diviner's sage</name>
    <dbReference type="NCBI Taxonomy" id="28513"/>
    <lineage>
        <taxon>Eukaryota</taxon>
        <taxon>Viridiplantae</taxon>
        <taxon>Streptophyta</taxon>
        <taxon>Embryophyta</taxon>
        <taxon>Tracheophyta</taxon>
        <taxon>Spermatophyta</taxon>
        <taxon>Magnoliopsida</taxon>
        <taxon>eudicotyledons</taxon>
        <taxon>Gunneridae</taxon>
        <taxon>Pentapetalae</taxon>
        <taxon>asterids</taxon>
        <taxon>lamiids</taxon>
        <taxon>Lamiales</taxon>
        <taxon>Lamiaceae</taxon>
        <taxon>Nepetoideae</taxon>
        <taxon>Mentheae</taxon>
        <taxon>Salviinae</taxon>
        <taxon>Salvia</taxon>
        <taxon>Salvia subgen. Calosphace</taxon>
    </lineage>
</organism>
<feature type="region of interest" description="Disordered" evidence="1">
    <location>
        <begin position="96"/>
        <end position="137"/>
    </location>
</feature>
<evidence type="ECO:0000313" key="4">
    <source>
        <dbReference type="Proteomes" id="UP001567538"/>
    </source>
</evidence>
<evidence type="ECO:0000256" key="2">
    <source>
        <dbReference type="SAM" id="SignalP"/>
    </source>
</evidence>
<keyword evidence="4" id="KW-1185">Reference proteome</keyword>
<keyword evidence="2" id="KW-0732">Signal</keyword>
<feature type="chain" id="PRO_5044805906" evidence="2">
    <location>
        <begin position="27"/>
        <end position="137"/>
    </location>
</feature>
<reference evidence="3 4" key="1">
    <citation type="submission" date="2024-06" db="EMBL/GenBank/DDBJ databases">
        <title>A chromosome level genome sequence of Diviner's sage (Salvia divinorum).</title>
        <authorList>
            <person name="Ford S.A."/>
            <person name="Ro D.-K."/>
            <person name="Ness R.W."/>
            <person name="Phillips M.A."/>
        </authorList>
    </citation>
    <scope>NUCLEOTIDE SEQUENCE [LARGE SCALE GENOMIC DNA]</scope>
    <source>
        <strain evidence="3">SAF-2024a</strain>
        <tissue evidence="3">Leaf</tissue>
    </source>
</reference>
<dbReference type="Proteomes" id="UP001567538">
    <property type="component" value="Unassembled WGS sequence"/>
</dbReference>
<feature type="region of interest" description="Disordered" evidence="1">
    <location>
        <begin position="53"/>
        <end position="83"/>
    </location>
</feature>
<proteinExistence type="predicted"/>
<name>A0ABD1GVP0_SALDI</name>
<evidence type="ECO:0000256" key="1">
    <source>
        <dbReference type="SAM" id="MobiDB-lite"/>
    </source>
</evidence>
<accession>A0ABD1GVP0</accession>
<feature type="signal peptide" evidence="2">
    <location>
        <begin position="1"/>
        <end position="26"/>
    </location>
</feature>
<feature type="compositionally biased region" description="Basic and acidic residues" evidence="1">
    <location>
        <begin position="116"/>
        <end position="137"/>
    </location>
</feature>
<gene>
    <name evidence="3" type="ORF">AAHA92_16485</name>
</gene>
<comment type="caution">
    <text evidence="3">The sequence shown here is derived from an EMBL/GenBank/DDBJ whole genome shotgun (WGS) entry which is preliminary data.</text>
</comment>
<feature type="compositionally biased region" description="Polar residues" evidence="1">
    <location>
        <begin position="66"/>
        <end position="78"/>
    </location>
</feature>
<evidence type="ECO:0000313" key="3">
    <source>
        <dbReference type="EMBL" id="KAL1548224.1"/>
    </source>
</evidence>
<dbReference type="AlphaFoldDB" id="A0ABD1GVP0"/>
<protein>
    <submittedName>
        <fullName evidence="3">Uncharacterized protein</fullName>
    </submittedName>
</protein>
<sequence length="137" mass="15150">MKKNVPIVMILIFSLILAAMQDQAKSDDTIKNRRLLGGVGGRSSNDFRRKIVEASNATGDEEDSAPENNTHRLFSNQKPPREFQVHAEILNGEGVEGRILVDEASEADDDAGSGTESHRLFPEEGRPRNVDSPRRLP</sequence>